<comment type="caution">
    <text evidence="3">The sequence shown here is derived from an EMBL/GenBank/DDBJ whole genome shotgun (WGS) entry which is preliminary data.</text>
</comment>
<feature type="domain" description="M23ase beta-sheet core" evidence="2">
    <location>
        <begin position="174"/>
        <end position="268"/>
    </location>
</feature>
<dbReference type="Proteomes" id="UP000178570">
    <property type="component" value="Unassembled WGS sequence"/>
</dbReference>
<dbReference type="EMBL" id="MHHY01000009">
    <property type="protein sequence ID" value="OGY40304.1"/>
    <property type="molecule type" value="Genomic_DNA"/>
</dbReference>
<accession>A0A1G1XK81</accession>
<evidence type="ECO:0000313" key="3">
    <source>
        <dbReference type="EMBL" id="OGY40304.1"/>
    </source>
</evidence>
<proteinExistence type="predicted"/>
<dbReference type="GO" id="GO:0004222">
    <property type="term" value="F:metalloendopeptidase activity"/>
    <property type="evidence" value="ECO:0007669"/>
    <property type="project" value="TreeGrafter"/>
</dbReference>
<dbReference type="SUPFAM" id="SSF51261">
    <property type="entry name" value="Duplicated hybrid motif"/>
    <property type="match status" value="1"/>
</dbReference>
<dbReference type="Pfam" id="PF01551">
    <property type="entry name" value="Peptidase_M23"/>
    <property type="match status" value="1"/>
</dbReference>
<dbReference type="InterPro" id="IPR016047">
    <property type="entry name" value="M23ase_b-sheet_dom"/>
</dbReference>
<protein>
    <recommendedName>
        <fullName evidence="2">M23ase beta-sheet core domain-containing protein</fullName>
    </recommendedName>
</protein>
<dbReference type="STRING" id="1797529.A2570_03440"/>
<dbReference type="PANTHER" id="PTHR21666:SF289">
    <property type="entry name" value="L-ALA--D-GLU ENDOPEPTIDASE"/>
    <property type="match status" value="1"/>
</dbReference>
<gene>
    <name evidence="3" type="ORF">A2570_03440</name>
</gene>
<dbReference type="CDD" id="cd12797">
    <property type="entry name" value="M23_peptidase"/>
    <property type="match status" value="1"/>
</dbReference>
<dbReference type="AlphaFoldDB" id="A0A1G1XK81"/>
<dbReference type="InterPro" id="IPR050570">
    <property type="entry name" value="Cell_wall_metabolism_enzyme"/>
</dbReference>
<evidence type="ECO:0000313" key="4">
    <source>
        <dbReference type="Proteomes" id="UP000178570"/>
    </source>
</evidence>
<dbReference type="Gene3D" id="2.70.70.10">
    <property type="entry name" value="Glucose Permease (Domain IIA)"/>
    <property type="match status" value="1"/>
</dbReference>
<dbReference type="PANTHER" id="PTHR21666">
    <property type="entry name" value="PEPTIDASE-RELATED"/>
    <property type="match status" value="1"/>
</dbReference>
<keyword evidence="1" id="KW-0732">Signal</keyword>
<evidence type="ECO:0000256" key="1">
    <source>
        <dbReference type="ARBA" id="ARBA00022729"/>
    </source>
</evidence>
<organism evidence="3 4">
    <name type="scientific">Candidatus Brennerbacteria bacterium RIFOXYD1_FULL_41_16</name>
    <dbReference type="NCBI Taxonomy" id="1797529"/>
    <lineage>
        <taxon>Bacteria</taxon>
        <taxon>Candidatus Brenneribacteriota</taxon>
    </lineage>
</organism>
<dbReference type="InterPro" id="IPR011055">
    <property type="entry name" value="Dup_hybrid_motif"/>
</dbReference>
<reference evidence="3 4" key="1">
    <citation type="journal article" date="2016" name="Nat. Commun.">
        <title>Thousands of microbial genomes shed light on interconnected biogeochemical processes in an aquifer system.</title>
        <authorList>
            <person name="Anantharaman K."/>
            <person name="Brown C.T."/>
            <person name="Hug L.A."/>
            <person name="Sharon I."/>
            <person name="Castelle C.J."/>
            <person name="Probst A.J."/>
            <person name="Thomas B.C."/>
            <person name="Singh A."/>
            <person name="Wilkins M.J."/>
            <person name="Karaoz U."/>
            <person name="Brodie E.L."/>
            <person name="Williams K.H."/>
            <person name="Hubbard S.S."/>
            <person name="Banfield J.F."/>
        </authorList>
    </citation>
    <scope>NUCLEOTIDE SEQUENCE [LARGE SCALE GENOMIC DNA]</scope>
</reference>
<evidence type="ECO:0000259" key="2">
    <source>
        <dbReference type="Pfam" id="PF01551"/>
    </source>
</evidence>
<sequence length="277" mass="30820">MFKIVFPIILFFVFTNTGFVRAVIVLQGNPVLLNINEIDDVSDVKTVNFNNKPVPIFAYNKKLISLVGIDLNQKPGGYGFVYELQNGDVYARLIRVQARQKPQEEIGIPQKLGGNTEQAQTALVSNLSSENSVLANLYTGFKNFWSEPFQYPIQNSTITGEYGYIRETGDYFINHKGVDFRAREGTSVKSMNRGVVRLVKDFTVYGKTVVIDHGLGAMSMYMHLSKAIVNQGELVLAGQVIGLSGSTGYAENPHLHLSVRIDNVSVDPIEFLRLFSS</sequence>
<name>A0A1G1XK81_9BACT</name>